<evidence type="ECO:0000256" key="2">
    <source>
        <dbReference type="ARBA" id="ARBA00004123"/>
    </source>
</evidence>
<keyword evidence="20" id="KW-0539">Nucleus</keyword>
<gene>
    <name evidence="27" type="ORF">HG537_0A00940</name>
</gene>
<dbReference type="PANTHER" id="PTHR43788:SF8">
    <property type="entry name" value="DNA-BINDING PROTEIN SMUBP-2"/>
    <property type="match status" value="1"/>
</dbReference>
<keyword evidence="21" id="KW-0511">Multifunctional enzyme</keyword>
<evidence type="ECO:0000259" key="24">
    <source>
        <dbReference type="Pfam" id="PF08696"/>
    </source>
</evidence>
<keyword evidence="11" id="KW-0255">Endonuclease</keyword>
<dbReference type="EC" id="3.6.4.12" evidence="4"/>
<comment type="catalytic activity">
    <reaction evidence="22">
        <text>ATP + H2O = ADP + phosphate + H(+)</text>
        <dbReference type="Rhea" id="RHEA:13065"/>
        <dbReference type="ChEBI" id="CHEBI:15377"/>
        <dbReference type="ChEBI" id="CHEBI:15378"/>
        <dbReference type="ChEBI" id="CHEBI:30616"/>
        <dbReference type="ChEBI" id="CHEBI:43474"/>
        <dbReference type="ChEBI" id="CHEBI:456216"/>
        <dbReference type="EC" id="3.6.4.12"/>
    </reaction>
</comment>
<evidence type="ECO:0000256" key="12">
    <source>
        <dbReference type="ARBA" id="ARBA00022763"/>
    </source>
</evidence>
<protein>
    <recommendedName>
        <fullName evidence="5">DNA replication ATP-dependent helicase/nuclease DNA2</fullName>
        <ecNumber evidence="4">3.6.4.12</ecNumber>
    </recommendedName>
</protein>
<feature type="domain" description="DNA2/NAM7 helicase helicase" evidence="25">
    <location>
        <begin position="1086"/>
        <end position="1154"/>
    </location>
</feature>
<dbReference type="OrthoDB" id="6513042at2759"/>
<keyword evidence="19" id="KW-0234">DNA repair</keyword>
<keyword evidence="28" id="KW-1185">Reference proteome</keyword>
<feature type="domain" description="DNA2/NAM7 helicase-like C-terminal" evidence="26">
    <location>
        <begin position="1162"/>
        <end position="1374"/>
    </location>
</feature>
<dbReference type="Pfam" id="PF13087">
    <property type="entry name" value="AAA_12"/>
    <property type="match status" value="1"/>
</dbReference>
<evidence type="ECO:0000256" key="10">
    <source>
        <dbReference type="ARBA" id="ARBA00022741"/>
    </source>
</evidence>
<evidence type="ECO:0000256" key="19">
    <source>
        <dbReference type="ARBA" id="ARBA00023204"/>
    </source>
</evidence>
<dbReference type="GO" id="GO:0005634">
    <property type="term" value="C:nucleus"/>
    <property type="evidence" value="ECO:0007669"/>
    <property type="project" value="UniProtKB-SubCell"/>
</dbReference>
<evidence type="ECO:0000313" key="28">
    <source>
        <dbReference type="Proteomes" id="UP000510647"/>
    </source>
</evidence>
<proteinExistence type="inferred from homology"/>
<sequence>MPTTPEKKRSGQLVASPEGGTSAATKKPSGGGSKRKRKYQFAPVDTLGSRSSDETNVLRAISVSQVRNSTINRTTRQEKKVGESKLRGSAPIVKVKQDTRESKIPSNGEDGIPSEKVIWQYSPVREEHSDKIGSSRGNSEDWMGSDRFEEPSSTPMVPRRLKSVLSFANISEREQTDSVCGMSVPARNSTRSRGCTESLKGSLRDIDDILDDMEDELTVKRDVSKISQIPSSPSRMREQEKEKTVDKKTDGDCAYASSDGDDSLINILTQKKSERQTSARPSIDSDLLDDSLVDYFDEVSSRKAEESRDDDLGNVEARLSQSLRIPEADSRRESETKMDEYIKLASFPSRRKGVERFVVTKTAEVSLPKNGRQKILSCIDEYGKNTSVIVRRPWIYLEFEEGDVIHIVEGQNSENKRLLSDDKDPKTHLVNDNLLILNPDLLLSATEVGGSIECLRRAVLQSVLEDSRGEPSIFMIIGTIVHELLQSALIHMVNHKTLTTETLQKKLDSLLETFSFAILLCNATIETVRKEITEVHLKNIHNLVTRYVKKGNYGCYVSVSGTKQNDPLSIANVIDTEESVWSPIYGLKGFLDVTLDVLCKKKRSIVPLEVKTGKGKSISHEAQGLIYTLLLNDKYEVPFEFYLLLYTRHNEMIKHPYMLHSIKHVLMFRNQMATKLKYRLKEFKKGGPIGQIWPPLLQSSFCDTCQLKAPCMVINNLVEDGTAETSGLKKEDYEYLTSHLAANHSENGRFFKKYNELITQEESSTQFINKSLFLLSSEAHELQGGHCLANLKVVSSTNNPMDNNSFLHVFTRTKEGSQSMLCAQLSKNDRVTVSDESGHFCITHGVIVDIKADSVTISARRKVLNNRIPVEKSCGLTNIVSTVDDRTSIESLLRIQNMVSYRIDKNEAQQGLALARFSLLNLFLPPVQSGEVVMNEDTNELRSVKKSDGGDARMRAFLVDKVAPRFSTDYEVQLISNARSSLTTFNKDQIKAIENVLRAQDYALILGMPGTGKTTVIAEIVKILVGAGKSILLASYTHSAVDNILLKLRATKIKIARLGRKHKILPEVQQYQPDFESLRTYEEYIEEINSLSVVATTCLGINDVLFSLREKDFDYVILDEASQISMPIALAPLRLGEKFIMVGDHHQLPPLVKNEAARVGGLEQSLFKMLCDDHPQSVSELTIQYRMCEDIMTLSNFLIYQKKLKCGSDKVRDQSLSISSIESLSKFRTNINHQPWLEDILDPQRRVVFLNYDNCTDIQETSERDNITNEGEVKIIEQCLKGMTECGVNLADIGVLTLYRGQLNLLKRSFQGSKWANLEILTADQFQGRDKDCIIVSMVRSNTRNNAGSLLKELRRVNVAMTRAKSKLIIAGSKETIGSLPQIRDFINLLKERNWIYELASNFLEAYDFDDESESITKKEFSSRYSQTRTKGAKNMNSQSRIFKDKPIIRQAISEL</sequence>
<evidence type="ECO:0000313" key="27">
    <source>
        <dbReference type="EMBL" id="QLQ77847.1"/>
    </source>
</evidence>
<dbReference type="InterPro" id="IPR014808">
    <property type="entry name" value="DNA_replication_fac_Dna2_N"/>
</dbReference>
<keyword evidence="13" id="KW-0378">Hydrolase</keyword>
<dbReference type="GO" id="GO:0043139">
    <property type="term" value="F:5'-3' DNA helicase activity"/>
    <property type="evidence" value="ECO:0007669"/>
    <property type="project" value="TreeGrafter"/>
</dbReference>
<dbReference type="FunFam" id="3.40.50.300:FF:000721">
    <property type="entry name" value="DNA replication ATP-dependent helicase/nuclease DNA2"/>
    <property type="match status" value="1"/>
</dbReference>
<keyword evidence="16" id="KW-0408">Iron</keyword>
<dbReference type="SUPFAM" id="SSF52540">
    <property type="entry name" value="P-loop containing nucleoside triphosphate hydrolases"/>
    <property type="match status" value="1"/>
</dbReference>
<dbReference type="PANTHER" id="PTHR43788">
    <property type="entry name" value="DNA2/NAM7 HELICASE FAMILY MEMBER"/>
    <property type="match status" value="1"/>
</dbReference>
<evidence type="ECO:0000256" key="11">
    <source>
        <dbReference type="ARBA" id="ARBA00022759"/>
    </source>
</evidence>
<feature type="compositionally biased region" description="Basic and acidic residues" evidence="23">
    <location>
        <begin position="75"/>
        <end position="86"/>
    </location>
</feature>
<feature type="region of interest" description="Disordered" evidence="23">
    <location>
        <begin position="174"/>
        <end position="198"/>
    </location>
</feature>
<comment type="subcellular location">
    <subcellularLocation>
        <location evidence="2">Nucleus</location>
    </subcellularLocation>
</comment>
<evidence type="ECO:0000256" key="20">
    <source>
        <dbReference type="ARBA" id="ARBA00023242"/>
    </source>
</evidence>
<evidence type="ECO:0000256" key="16">
    <source>
        <dbReference type="ARBA" id="ARBA00023004"/>
    </source>
</evidence>
<dbReference type="GO" id="GO:0003677">
    <property type="term" value="F:DNA binding"/>
    <property type="evidence" value="ECO:0007669"/>
    <property type="project" value="UniProtKB-KW"/>
</dbReference>
<organism evidence="27 28">
    <name type="scientific">Torulaspora globosa</name>
    <dbReference type="NCBI Taxonomy" id="48254"/>
    <lineage>
        <taxon>Eukaryota</taxon>
        <taxon>Fungi</taxon>
        <taxon>Dikarya</taxon>
        <taxon>Ascomycota</taxon>
        <taxon>Saccharomycotina</taxon>
        <taxon>Saccharomycetes</taxon>
        <taxon>Saccharomycetales</taxon>
        <taxon>Saccharomycetaceae</taxon>
        <taxon>Torulaspora</taxon>
    </lineage>
</organism>
<evidence type="ECO:0000256" key="3">
    <source>
        <dbReference type="ARBA" id="ARBA00007913"/>
    </source>
</evidence>
<name>A0A7H9HM67_9SACH</name>
<evidence type="ECO:0000256" key="21">
    <source>
        <dbReference type="ARBA" id="ARBA00023268"/>
    </source>
</evidence>
<keyword evidence="15" id="KW-0067">ATP-binding</keyword>
<dbReference type="CDD" id="cd18808">
    <property type="entry name" value="SF1_C_Upf1"/>
    <property type="match status" value="1"/>
</dbReference>
<keyword evidence="12" id="KW-0227">DNA damage</keyword>
<dbReference type="Proteomes" id="UP000510647">
    <property type="component" value="Chromosome 1"/>
</dbReference>
<feature type="compositionally biased region" description="Polar residues" evidence="23">
    <location>
        <begin position="186"/>
        <end position="195"/>
    </location>
</feature>
<evidence type="ECO:0000256" key="9">
    <source>
        <dbReference type="ARBA" id="ARBA00022723"/>
    </source>
</evidence>
<dbReference type="InterPro" id="IPR050534">
    <property type="entry name" value="Coronavir_polyprotein_1ab"/>
</dbReference>
<evidence type="ECO:0000256" key="4">
    <source>
        <dbReference type="ARBA" id="ARBA00012551"/>
    </source>
</evidence>
<comment type="similarity">
    <text evidence="3">Belongs to the DNA2/NAM7 helicase family.</text>
</comment>
<feature type="region of interest" description="Disordered" evidence="23">
    <location>
        <begin position="1"/>
        <end position="53"/>
    </location>
</feature>
<dbReference type="InterPro" id="IPR027417">
    <property type="entry name" value="P-loop_NTPase"/>
</dbReference>
<evidence type="ECO:0000256" key="22">
    <source>
        <dbReference type="ARBA" id="ARBA00047995"/>
    </source>
</evidence>
<dbReference type="CDD" id="cd18041">
    <property type="entry name" value="DEXXQc_DNA2"/>
    <property type="match status" value="1"/>
</dbReference>
<evidence type="ECO:0000256" key="5">
    <source>
        <dbReference type="ARBA" id="ARBA00021516"/>
    </source>
</evidence>
<dbReference type="FunFam" id="3.40.50.300:FF:000789">
    <property type="entry name" value="DNA replication ATP-dependent helicase/nuclease DNA2"/>
    <property type="match status" value="1"/>
</dbReference>
<evidence type="ECO:0000256" key="23">
    <source>
        <dbReference type="SAM" id="MobiDB-lite"/>
    </source>
</evidence>
<dbReference type="GO" id="GO:0035861">
    <property type="term" value="C:site of double-strand break"/>
    <property type="evidence" value="ECO:0007669"/>
    <property type="project" value="UniProtKB-ARBA"/>
</dbReference>
<dbReference type="Pfam" id="PF08696">
    <property type="entry name" value="Dna2"/>
    <property type="match status" value="1"/>
</dbReference>
<feature type="compositionally biased region" description="Basic and acidic residues" evidence="23">
    <location>
        <begin position="124"/>
        <end position="133"/>
    </location>
</feature>
<dbReference type="GO" id="GO:0000014">
    <property type="term" value="F:single-stranded DNA endodeoxyribonuclease activity"/>
    <property type="evidence" value="ECO:0007669"/>
    <property type="project" value="UniProtKB-ARBA"/>
</dbReference>
<dbReference type="InterPro" id="IPR047187">
    <property type="entry name" value="SF1_C_Upf1"/>
</dbReference>
<dbReference type="InterPro" id="IPR026851">
    <property type="entry name" value="Dna2/JHS1_DEXXQ-box"/>
</dbReference>
<evidence type="ECO:0000256" key="14">
    <source>
        <dbReference type="ARBA" id="ARBA00022806"/>
    </source>
</evidence>
<keyword evidence="7" id="KW-0235">DNA replication</keyword>
<keyword evidence="18" id="KW-0238">DNA-binding</keyword>
<dbReference type="GO" id="GO:0005524">
    <property type="term" value="F:ATP binding"/>
    <property type="evidence" value="ECO:0007669"/>
    <property type="project" value="UniProtKB-KW"/>
</dbReference>
<evidence type="ECO:0000256" key="1">
    <source>
        <dbReference type="ARBA" id="ARBA00001966"/>
    </source>
</evidence>
<dbReference type="EMBL" id="CP059267">
    <property type="protein sequence ID" value="QLQ77847.1"/>
    <property type="molecule type" value="Genomic_DNA"/>
</dbReference>
<evidence type="ECO:0000256" key="7">
    <source>
        <dbReference type="ARBA" id="ARBA00022705"/>
    </source>
</evidence>
<dbReference type="GO" id="GO:0051539">
    <property type="term" value="F:4 iron, 4 sulfur cluster binding"/>
    <property type="evidence" value="ECO:0007669"/>
    <property type="project" value="UniProtKB-KW"/>
</dbReference>
<dbReference type="InterPro" id="IPR041677">
    <property type="entry name" value="DNA2/NAM7_AAA_11"/>
</dbReference>
<evidence type="ECO:0000256" key="6">
    <source>
        <dbReference type="ARBA" id="ARBA00022485"/>
    </source>
</evidence>
<dbReference type="Gene3D" id="3.90.320.10">
    <property type="match status" value="1"/>
</dbReference>
<dbReference type="GO" id="GO:0046872">
    <property type="term" value="F:metal ion binding"/>
    <property type="evidence" value="ECO:0007669"/>
    <property type="project" value="UniProtKB-KW"/>
</dbReference>
<dbReference type="GO" id="GO:0006302">
    <property type="term" value="P:double-strand break repair"/>
    <property type="evidence" value="ECO:0007669"/>
    <property type="project" value="UniProtKB-ARBA"/>
</dbReference>
<evidence type="ECO:0000256" key="15">
    <source>
        <dbReference type="ARBA" id="ARBA00022840"/>
    </source>
</evidence>
<evidence type="ECO:0000259" key="26">
    <source>
        <dbReference type="Pfam" id="PF13087"/>
    </source>
</evidence>
<comment type="cofactor">
    <cofactor evidence="1">
        <name>[4Fe-4S] cluster</name>
        <dbReference type="ChEBI" id="CHEBI:49883"/>
    </cofactor>
</comment>
<reference evidence="27 28" key="1">
    <citation type="submission" date="2020-06" db="EMBL/GenBank/DDBJ databases">
        <title>The yeast mating-type switching endonuclease HO is a domesticated member of an unorthodox homing genetic element family.</title>
        <authorList>
            <person name="Coughlan A.Y."/>
            <person name="Lombardi L."/>
            <person name="Braun-Galleani S."/>
            <person name="Martos A.R."/>
            <person name="Galeote V."/>
            <person name="Bigey F."/>
            <person name="Dequin S."/>
            <person name="Byrne K.P."/>
            <person name="Wolfe K.H."/>
        </authorList>
    </citation>
    <scope>NUCLEOTIDE SEQUENCE [LARGE SCALE GENOMIC DNA]</scope>
    <source>
        <strain evidence="27 28">CBS2947</strain>
    </source>
</reference>
<keyword evidence="9" id="KW-0479">Metal-binding</keyword>
<keyword evidence="8" id="KW-0540">Nuclease</keyword>
<evidence type="ECO:0000259" key="25">
    <source>
        <dbReference type="Pfam" id="PF13086"/>
    </source>
</evidence>
<evidence type="ECO:0000256" key="17">
    <source>
        <dbReference type="ARBA" id="ARBA00023014"/>
    </source>
</evidence>
<dbReference type="Pfam" id="PF13086">
    <property type="entry name" value="AAA_11"/>
    <property type="match status" value="2"/>
</dbReference>
<feature type="domain" description="DNA replication factor Dna2 N-terminal" evidence="24">
    <location>
        <begin position="381"/>
        <end position="597"/>
    </location>
</feature>
<feature type="compositionally biased region" description="Polar residues" evidence="23">
    <location>
        <begin position="225"/>
        <end position="234"/>
    </location>
</feature>
<dbReference type="GO" id="GO:0017116">
    <property type="term" value="F:single-stranded DNA helicase activity"/>
    <property type="evidence" value="ECO:0007669"/>
    <property type="project" value="InterPro"/>
</dbReference>
<feature type="region of interest" description="Disordered" evidence="23">
    <location>
        <begin position="222"/>
        <end position="257"/>
    </location>
</feature>
<keyword evidence="6" id="KW-0004">4Fe-4S</keyword>
<dbReference type="Gene3D" id="3.40.50.300">
    <property type="entry name" value="P-loop containing nucleotide triphosphate hydrolases"/>
    <property type="match status" value="2"/>
</dbReference>
<feature type="region of interest" description="Disordered" evidence="23">
    <location>
        <begin position="69"/>
        <end position="157"/>
    </location>
</feature>
<dbReference type="InterPro" id="IPR011604">
    <property type="entry name" value="PDDEXK-like_dom_sf"/>
</dbReference>
<keyword evidence="14" id="KW-0347">Helicase</keyword>
<evidence type="ECO:0000256" key="8">
    <source>
        <dbReference type="ARBA" id="ARBA00022722"/>
    </source>
</evidence>
<feature type="compositionally biased region" description="Basic and acidic residues" evidence="23">
    <location>
        <begin position="235"/>
        <end position="251"/>
    </location>
</feature>
<accession>A0A7H9HM67</accession>
<dbReference type="InterPro" id="IPR041679">
    <property type="entry name" value="DNA2/NAM7-like_C"/>
</dbReference>
<feature type="domain" description="DNA2/NAM7 helicase helicase" evidence="25">
    <location>
        <begin position="985"/>
        <end position="1072"/>
    </location>
</feature>
<dbReference type="GO" id="GO:0006273">
    <property type="term" value="P:lagging strand elongation"/>
    <property type="evidence" value="ECO:0007669"/>
    <property type="project" value="UniProtKB-ARBA"/>
</dbReference>
<keyword evidence="10" id="KW-0547">Nucleotide-binding</keyword>
<evidence type="ECO:0000256" key="18">
    <source>
        <dbReference type="ARBA" id="ARBA00023125"/>
    </source>
</evidence>
<evidence type="ECO:0000256" key="13">
    <source>
        <dbReference type="ARBA" id="ARBA00022801"/>
    </source>
</evidence>
<keyword evidence="17" id="KW-0411">Iron-sulfur</keyword>